<evidence type="ECO:0000259" key="3">
    <source>
        <dbReference type="Pfam" id="PF11250"/>
    </source>
</evidence>
<keyword evidence="5" id="KW-1185">Reference proteome</keyword>
<feature type="domain" description="FAF" evidence="3">
    <location>
        <begin position="155"/>
        <end position="207"/>
    </location>
</feature>
<dbReference type="PANTHER" id="PTHR33155">
    <property type="entry name" value="FANTASTIC FOUR-LIKE PROTEIN (DUF3049)"/>
    <property type="match status" value="1"/>
</dbReference>
<feature type="region of interest" description="Disordered" evidence="2">
    <location>
        <begin position="100"/>
        <end position="123"/>
    </location>
</feature>
<dbReference type="EMBL" id="JBBNAE010000001">
    <property type="protein sequence ID" value="KAK9153652.1"/>
    <property type="molecule type" value="Genomic_DNA"/>
</dbReference>
<accession>A0AAP0PRE2</accession>
<dbReference type="PANTHER" id="PTHR33155:SF9">
    <property type="entry name" value="FANTASTIC FOUR-LIKE PROTEIN (DUF3049)"/>
    <property type="match status" value="1"/>
</dbReference>
<comment type="similarity">
    <text evidence="1">Belongs to the fantastic four family.</text>
</comment>
<dbReference type="Proteomes" id="UP001417504">
    <property type="component" value="Unassembled WGS sequence"/>
</dbReference>
<protein>
    <recommendedName>
        <fullName evidence="3">FAF domain-containing protein</fullName>
    </recommendedName>
</protein>
<dbReference type="AlphaFoldDB" id="A0AAP0PRE2"/>
<feature type="region of interest" description="Disordered" evidence="2">
    <location>
        <begin position="210"/>
        <end position="260"/>
    </location>
</feature>
<feature type="compositionally biased region" description="Low complexity" evidence="2">
    <location>
        <begin position="111"/>
        <end position="122"/>
    </location>
</feature>
<dbReference type="InterPro" id="IPR021410">
    <property type="entry name" value="FAF"/>
</dbReference>
<dbReference type="InterPro" id="IPR046431">
    <property type="entry name" value="FAF_dom"/>
</dbReference>
<name>A0AAP0PRE2_9MAGN</name>
<dbReference type="Pfam" id="PF11250">
    <property type="entry name" value="FAF"/>
    <property type="match status" value="1"/>
</dbReference>
<gene>
    <name evidence="4" type="ORF">Sjap_001132</name>
</gene>
<feature type="compositionally biased region" description="Low complexity" evidence="2">
    <location>
        <begin position="210"/>
        <end position="224"/>
    </location>
</feature>
<reference evidence="4 5" key="1">
    <citation type="submission" date="2024-01" db="EMBL/GenBank/DDBJ databases">
        <title>Genome assemblies of Stephania.</title>
        <authorList>
            <person name="Yang L."/>
        </authorList>
    </citation>
    <scope>NUCLEOTIDE SEQUENCE [LARGE SCALE GENOMIC DNA]</scope>
    <source>
        <strain evidence="4">QJT</strain>
        <tissue evidence="4">Leaf</tissue>
    </source>
</reference>
<evidence type="ECO:0000256" key="2">
    <source>
        <dbReference type="SAM" id="MobiDB-lite"/>
    </source>
</evidence>
<sequence length="260" mass="29274">MASCGGLQQIFENRPALPEKLTLIESLSWNQIKSINDPSPSSSSSSTYTEIFGELHFKEIQHHPPTKLSEKAAEKIGYQQNLQLCTEGLGFESFDDVEEINSRDDDEDRSSTSSTSSTSTSTVANCHNRSYKYKQFERTRSMSGGGGSSSVVKTFPPPISCIGRSGKPWICFKSYRQDGRFVLKEVRIPTHEFLHACREDGRLRLHLVQPDGEQQQQQQPPQDQQNDDDVDDQDQDDEGEGEEEDDDEKVDQSSIDEAIF</sequence>
<evidence type="ECO:0000313" key="4">
    <source>
        <dbReference type="EMBL" id="KAK9153652.1"/>
    </source>
</evidence>
<comment type="caution">
    <text evidence="4">The sequence shown here is derived from an EMBL/GenBank/DDBJ whole genome shotgun (WGS) entry which is preliminary data.</text>
</comment>
<feature type="compositionally biased region" description="Acidic residues" evidence="2">
    <location>
        <begin position="225"/>
        <end position="249"/>
    </location>
</feature>
<evidence type="ECO:0000256" key="1">
    <source>
        <dbReference type="ARBA" id="ARBA00008690"/>
    </source>
</evidence>
<evidence type="ECO:0000313" key="5">
    <source>
        <dbReference type="Proteomes" id="UP001417504"/>
    </source>
</evidence>
<proteinExistence type="inferred from homology"/>
<organism evidence="4 5">
    <name type="scientific">Stephania japonica</name>
    <dbReference type="NCBI Taxonomy" id="461633"/>
    <lineage>
        <taxon>Eukaryota</taxon>
        <taxon>Viridiplantae</taxon>
        <taxon>Streptophyta</taxon>
        <taxon>Embryophyta</taxon>
        <taxon>Tracheophyta</taxon>
        <taxon>Spermatophyta</taxon>
        <taxon>Magnoliopsida</taxon>
        <taxon>Ranunculales</taxon>
        <taxon>Menispermaceae</taxon>
        <taxon>Menispermoideae</taxon>
        <taxon>Cissampelideae</taxon>
        <taxon>Stephania</taxon>
    </lineage>
</organism>